<dbReference type="Pfam" id="PF02021">
    <property type="entry name" value="UPF0102"/>
    <property type="match status" value="1"/>
</dbReference>
<dbReference type="RefSeq" id="WP_077833804.1">
    <property type="nucleotide sequence ID" value="NZ_CP096983.1"/>
</dbReference>
<dbReference type="NCBIfam" id="TIGR00252">
    <property type="entry name" value="YraN family protein"/>
    <property type="match status" value="1"/>
</dbReference>
<proteinExistence type="inferred from homology"/>
<dbReference type="CDD" id="cd20736">
    <property type="entry name" value="PoNe_Nuclease"/>
    <property type="match status" value="1"/>
</dbReference>
<dbReference type="HAMAP" id="MF_00048">
    <property type="entry name" value="UPF0102"/>
    <property type="match status" value="1"/>
</dbReference>
<sequence>MHKLNKTVGNYGEDLAEKHLKNLGYTILYRNFKCYLGELDIIAKNKDFITFVEVKARWNDAFGSPCEAVNYKKKFKLYNTAKYYIWSRNLLDYNFRFDVIEIVLNHNNDSYDLRLIENAFQ</sequence>
<dbReference type="InterPro" id="IPR011856">
    <property type="entry name" value="tRNA_endonuc-like_dom_sf"/>
</dbReference>
<organism evidence="3 4">
    <name type="scientific">Clostridium felsineum</name>
    <dbReference type="NCBI Taxonomy" id="36839"/>
    <lineage>
        <taxon>Bacteria</taxon>
        <taxon>Bacillati</taxon>
        <taxon>Bacillota</taxon>
        <taxon>Clostridia</taxon>
        <taxon>Eubacteriales</taxon>
        <taxon>Clostridiaceae</taxon>
        <taxon>Clostridium</taxon>
    </lineage>
</organism>
<dbReference type="Gene3D" id="3.40.1350.10">
    <property type="match status" value="1"/>
</dbReference>
<reference evidence="3 4" key="1">
    <citation type="submission" date="2022-04" db="EMBL/GenBank/DDBJ databases">
        <title>Genome sequence of C. roseum typestrain.</title>
        <authorList>
            <person name="Poehlein A."/>
            <person name="Schoch T."/>
            <person name="Duerre P."/>
            <person name="Daniel R."/>
        </authorList>
    </citation>
    <scope>NUCLEOTIDE SEQUENCE [LARGE SCALE GENOMIC DNA]</scope>
    <source>
        <strain evidence="3 4">DSM 7320</strain>
    </source>
</reference>
<protein>
    <recommendedName>
        <fullName evidence="2">UPF0102 protein CROST_023410</fullName>
    </recommendedName>
</protein>
<dbReference type="NCBIfam" id="NF009150">
    <property type="entry name" value="PRK12497.1-3"/>
    <property type="match status" value="1"/>
</dbReference>
<evidence type="ECO:0000256" key="1">
    <source>
        <dbReference type="ARBA" id="ARBA00006738"/>
    </source>
</evidence>
<evidence type="ECO:0000313" key="4">
    <source>
        <dbReference type="Proteomes" id="UP000190951"/>
    </source>
</evidence>
<dbReference type="EMBL" id="CP096983">
    <property type="protein sequence ID" value="URZ11624.1"/>
    <property type="molecule type" value="Genomic_DNA"/>
</dbReference>
<comment type="similarity">
    <text evidence="1 2">Belongs to the UPF0102 family.</text>
</comment>
<dbReference type="PANTHER" id="PTHR34039:SF1">
    <property type="entry name" value="UPF0102 PROTEIN YRAN"/>
    <property type="match status" value="1"/>
</dbReference>
<dbReference type="KEGG" id="crw:CROST_023410"/>
<dbReference type="AlphaFoldDB" id="A0A1S8LMU5"/>
<dbReference type="InterPro" id="IPR003509">
    <property type="entry name" value="UPF0102_YraN-like"/>
</dbReference>
<evidence type="ECO:0000256" key="2">
    <source>
        <dbReference type="HAMAP-Rule" id="MF_00048"/>
    </source>
</evidence>
<dbReference type="Proteomes" id="UP000190951">
    <property type="component" value="Chromosome"/>
</dbReference>
<gene>
    <name evidence="3" type="ORF">CROST_023410</name>
</gene>
<dbReference type="GO" id="GO:0003676">
    <property type="term" value="F:nucleic acid binding"/>
    <property type="evidence" value="ECO:0007669"/>
    <property type="project" value="InterPro"/>
</dbReference>
<dbReference type="SUPFAM" id="SSF52980">
    <property type="entry name" value="Restriction endonuclease-like"/>
    <property type="match status" value="1"/>
</dbReference>
<accession>A0A1S8LMU5</accession>
<dbReference type="PANTHER" id="PTHR34039">
    <property type="entry name" value="UPF0102 PROTEIN YRAN"/>
    <property type="match status" value="1"/>
</dbReference>
<name>A0A1S8LMU5_9CLOT</name>
<dbReference type="InterPro" id="IPR011335">
    <property type="entry name" value="Restrct_endonuc-II-like"/>
</dbReference>
<keyword evidence="4" id="KW-1185">Reference proteome</keyword>
<dbReference type="STRING" id="84029.CROST_03520"/>
<evidence type="ECO:0000313" key="3">
    <source>
        <dbReference type="EMBL" id="URZ11624.1"/>
    </source>
</evidence>